<feature type="region of interest" description="Disordered" evidence="1">
    <location>
        <begin position="259"/>
        <end position="282"/>
    </location>
</feature>
<accession>A0A1I1X0J8</accession>
<sequence>MPALFRVAAALAFAACALAPADMPPQPPGGAPAAARPLGTPTRVLSAHAQPPPAGDGREYFGVPVGTLVYVVFTRPLDPAALIPSRFVVLARDGTRRVPIAASLAPASERDELRALELVVPAPQRELVSVTVAGQLFDADGRDLDGQSADVVPADAPPFPVAAELVTQGTDCPAMPGAQAPAAVRVWWSAPVAAGAAGVRLLLADGRALPPLAVADVACTPEQRLAEPAPACDPEDDSVLDYCTPVGAAIERVELDMGAARGRGGSPGAAGSLQLSHMSPGT</sequence>
<keyword evidence="4" id="KW-1185">Reference proteome</keyword>
<evidence type="ECO:0008006" key="5">
    <source>
        <dbReference type="Google" id="ProtNLM"/>
    </source>
</evidence>
<evidence type="ECO:0000313" key="3">
    <source>
        <dbReference type="EMBL" id="SFE00906.1"/>
    </source>
</evidence>
<feature type="compositionally biased region" description="Polar residues" evidence="1">
    <location>
        <begin position="273"/>
        <end position="282"/>
    </location>
</feature>
<organism evidence="3 4">
    <name type="scientific">Nannocystis exedens</name>
    <dbReference type="NCBI Taxonomy" id="54"/>
    <lineage>
        <taxon>Bacteria</taxon>
        <taxon>Pseudomonadati</taxon>
        <taxon>Myxococcota</taxon>
        <taxon>Polyangia</taxon>
        <taxon>Nannocystales</taxon>
        <taxon>Nannocystaceae</taxon>
        <taxon>Nannocystis</taxon>
    </lineage>
</organism>
<dbReference type="EMBL" id="FOMX01000007">
    <property type="protein sequence ID" value="SFE00906.1"/>
    <property type="molecule type" value="Genomic_DNA"/>
</dbReference>
<protein>
    <recommendedName>
        <fullName evidence="5">Lipoprotein</fullName>
    </recommendedName>
</protein>
<dbReference type="AlphaFoldDB" id="A0A1I1X0J8"/>
<dbReference type="RefSeq" id="WP_096328971.1">
    <property type="nucleotide sequence ID" value="NZ_FOMX01000007.1"/>
</dbReference>
<proteinExistence type="predicted"/>
<feature type="chain" id="PRO_5011692849" description="Lipoprotein" evidence="2">
    <location>
        <begin position="22"/>
        <end position="282"/>
    </location>
</feature>
<dbReference type="STRING" id="54.SAMN02745121_02655"/>
<gene>
    <name evidence="3" type="ORF">SAMN02745121_02655</name>
</gene>
<keyword evidence="2" id="KW-0732">Signal</keyword>
<evidence type="ECO:0000256" key="2">
    <source>
        <dbReference type="SAM" id="SignalP"/>
    </source>
</evidence>
<evidence type="ECO:0000256" key="1">
    <source>
        <dbReference type="SAM" id="MobiDB-lite"/>
    </source>
</evidence>
<reference evidence="4" key="1">
    <citation type="submission" date="2016-10" db="EMBL/GenBank/DDBJ databases">
        <authorList>
            <person name="Varghese N."/>
            <person name="Submissions S."/>
        </authorList>
    </citation>
    <scope>NUCLEOTIDE SEQUENCE [LARGE SCALE GENOMIC DNA]</scope>
    <source>
        <strain evidence="4">ATCC 25963</strain>
    </source>
</reference>
<feature type="signal peptide" evidence="2">
    <location>
        <begin position="1"/>
        <end position="21"/>
    </location>
</feature>
<dbReference type="Proteomes" id="UP000199400">
    <property type="component" value="Unassembled WGS sequence"/>
</dbReference>
<name>A0A1I1X0J8_9BACT</name>
<evidence type="ECO:0000313" key="4">
    <source>
        <dbReference type="Proteomes" id="UP000199400"/>
    </source>
</evidence>